<accession>A0A369TEP9</accession>
<organism evidence="5 6">
    <name type="scientific">Ferruginivarius sediminum</name>
    <dbReference type="NCBI Taxonomy" id="2661937"/>
    <lineage>
        <taxon>Bacteria</taxon>
        <taxon>Pseudomonadati</taxon>
        <taxon>Pseudomonadota</taxon>
        <taxon>Alphaproteobacteria</taxon>
        <taxon>Rhodospirillales</taxon>
        <taxon>Rhodospirillaceae</taxon>
        <taxon>Ferruginivarius</taxon>
    </lineage>
</organism>
<name>A0A369TEP9_9PROT</name>
<dbReference type="FunFam" id="2.70.70.10:FF:000006">
    <property type="entry name" value="M23 family peptidase"/>
    <property type="match status" value="1"/>
</dbReference>
<dbReference type="Proteomes" id="UP000253941">
    <property type="component" value="Unassembled WGS sequence"/>
</dbReference>
<dbReference type="PANTHER" id="PTHR21666">
    <property type="entry name" value="PEPTIDASE-RELATED"/>
    <property type="match status" value="1"/>
</dbReference>
<feature type="coiled-coil region" evidence="2">
    <location>
        <begin position="177"/>
        <end position="302"/>
    </location>
</feature>
<keyword evidence="1" id="KW-0732">Signal</keyword>
<dbReference type="InterPro" id="IPR016047">
    <property type="entry name" value="M23ase_b-sheet_dom"/>
</dbReference>
<evidence type="ECO:0000256" key="1">
    <source>
        <dbReference type="ARBA" id="ARBA00022729"/>
    </source>
</evidence>
<evidence type="ECO:0000259" key="4">
    <source>
        <dbReference type="Pfam" id="PF01551"/>
    </source>
</evidence>
<dbReference type="InterPro" id="IPR011055">
    <property type="entry name" value="Dup_hybrid_motif"/>
</dbReference>
<dbReference type="InterPro" id="IPR050570">
    <property type="entry name" value="Cell_wall_metabolism_enzyme"/>
</dbReference>
<keyword evidence="3" id="KW-0472">Membrane</keyword>
<evidence type="ECO:0000313" key="6">
    <source>
        <dbReference type="Proteomes" id="UP000253941"/>
    </source>
</evidence>
<dbReference type="Pfam" id="PF01551">
    <property type="entry name" value="Peptidase_M23"/>
    <property type="match status" value="1"/>
</dbReference>
<gene>
    <name evidence="5" type="ORF">DRB17_00690</name>
</gene>
<sequence length="580" mass="63246">MESQTVSARSRVLAGRRIGSGMLQVADDQSQSFKQRVARRLFRERDILLRSDGRVHYLRLTPRLQKAMAGGLLVVLLGVATVSGGLVWQQERLSQRAVELAESRAAREALDERMRSARRQVGDLLAQIGGQLDGTEHLNDSGAALSQGLERIRAGLTTLAARNSALAARVARARADLRRADAHAEQLAASRARLENELSATRSELAGIVSRREELANRLADARADQEALRASRQAEANARLEAEERAQRLAESLEATRRDEVGLRGRLDSLQAQVAESKKARSGLMQERKELAQRVGRLERTLGKDLGGEGGGEADLAGRIARLEKALLAAESKGTLLAAERDRLQGKVGELQDRLASWRDRQSGVLEHFRARARDGLDPIEKTVAMTGIDVDMLIARVQAEGGARGGPFIPASDEIDGALGEEVRRLEAQIERLVALQAGLRSLPLTAPLDAFWISSHFGKRRDPYNGRWAMHEGLDLAAQAGSPVHAAAPGKVVYAGRKHGYGRVVEVDHGYGITTRYAHLKSIAVERGTRLEHRDKVGGVGNSGRSTGTHLHYEILVDGEPFDPMNFLEAGKHVFKG</sequence>
<evidence type="ECO:0000313" key="5">
    <source>
        <dbReference type="EMBL" id="RDD63730.1"/>
    </source>
</evidence>
<dbReference type="AlphaFoldDB" id="A0A369TEP9"/>
<feature type="coiled-coil region" evidence="2">
    <location>
        <begin position="100"/>
        <end position="127"/>
    </location>
</feature>
<comment type="caution">
    <text evidence="5">The sequence shown here is derived from an EMBL/GenBank/DDBJ whole genome shotgun (WGS) entry which is preliminary data.</text>
</comment>
<evidence type="ECO:0000256" key="3">
    <source>
        <dbReference type="SAM" id="Phobius"/>
    </source>
</evidence>
<keyword evidence="2" id="KW-0175">Coiled coil</keyword>
<dbReference type="SUPFAM" id="SSF51261">
    <property type="entry name" value="Duplicated hybrid motif"/>
    <property type="match status" value="1"/>
</dbReference>
<proteinExistence type="predicted"/>
<dbReference type="CDD" id="cd12797">
    <property type="entry name" value="M23_peptidase"/>
    <property type="match status" value="1"/>
</dbReference>
<dbReference type="GO" id="GO:0004222">
    <property type="term" value="F:metalloendopeptidase activity"/>
    <property type="evidence" value="ECO:0007669"/>
    <property type="project" value="TreeGrafter"/>
</dbReference>
<keyword evidence="3" id="KW-0812">Transmembrane</keyword>
<reference evidence="5 6" key="1">
    <citation type="submission" date="2018-07" db="EMBL/GenBank/DDBJ databases">
        <title>Venubactetium sediminum gen. nov., sp. nov., isolated from a marine solar saltern.</title>
        <authorList>
            <person name="Wang S."/>
        </authorList>
    </citation>
    <scope>NUCLEOTIDE SEQUENCE [LARGE SCALE GENOMIC DNA]</scope>
    <source>
        <strain evidence="5 6">WD2A32</strain>
    </source>
</reference>
<evidence type="ECO:0000256" key="2">
    <source>
        <dbReference type="SAM" id="Coils"/>
    </source>
</evidence>
<protein>
    <recommendedName>
        <fullName evidence="4">M23ase beta-sheet core domain-containing protein</fullName>
    </recommendedName>
</protein>
<feature type="transmembrane region" description="Helical" evidence="3">
    <location>
        <begin position="67"/>
        <end position="88"/>
    </location>
</feature>
<feature type="domain" description="M23ase beta-sheet core" evidence="4">
    <location>
        <begin position="473"/>
        <end position="567"/>
    </location>
</feature>
<dbReference type="RefSeq" id="WP_114580243.1">
    <property type="nucleotide sequence ID" value="NZ_QPMH01000001.1"/>
</dbReference>
<keyword evidence="3" id="KW-1133">Transmembrane helix</keyword>
<keyword evidence="6" id="KW-1185">Reference proteome</keyword>
<dbReference type="PANTHER" id="PTHR21666:SF289">
    <property type="entry name" value="L-ALA--D-GLU ENDOPEPTIDASE"/>
    <property type="match status" value="1"/>
</dbReference>
<dbReference type="Gene3D" id="2.70.70.10">
    <property type="entry name" value="Glucose Permease (Domain IIA)"/>
    <property type="match status" value="1"/>
</dbReference>
<dbReference type="EMBL" id="QPMH01000001">
    <property type="protein sequence ID" value="RDD63730.1"/>
    <property type="molecule type" value="Genomic_DNA"/>
</dbReference>